<dbReference type="Gene3D" id="1.10.3730.20">
    <property type="match status" value="1"/>
</dbReference>
<name>A0A1R0WU81_9BACL</name>
<keyword evidence="5 8" id="KW-1133">Transmembrane helix</keyword>
<keyword evidence="6 8" id="KW-0472">Membrane</keyword>
<evidence type="ECO:0000256" key="1">
    <source>
        <dbReference type="ARBA" id="ARBA00004651"/>
    </source>
</evidence>
<evidence type="ECO:0000313" key="10">
    <source>
        <dbReference type="Proteomes" id="UP000187465"/>
    </source>
</evidence>
<reference evidence="9 10" key="1">
    <citation type="submission" date="2016-10" db="EMBL/GenBank/DDBJ databases">
        <title>Paenibacillus species isolates.</title>
        <authorList>
            <person name="Beno S.M."/>
        </authorList>
    </citation>
    <scope>NUCLEOTIDE SEQUENCE [LARGE SCALE GENOMIC DNA]</scope>
    <source>
        <strain evidence="9 10">FSL H7-0604</strain>
    </source>
</reference>
<dbReference type="PANTHER" id="PTHR30561">
    <property type="entry name" value="SMR FAMILY PROTON-DEPENDENT DRUG EFFLUX TRANSPORTER SUGE"/>
    <property type="match status" value="1"/>
</dbReference>
<sequence>MNKNKGFLVLGVAIISEVIGTTMLKMSEGFTQILPTIGVIIGFIIAFYSLSISLRVLPLSLAYAIWAGVGTVLTAIVGIVIWGDPFSVLTLAGIVLIVGGVVLLNSPDSANEKELKTTS</sequence>
<evidence type="ECO:0000313" key="9">
    <source>
        <dbReference type="EMBL" id="OMD21497.1"/>
    </source>
</evidence>
<keyword evidence="3" id="KW-1003">Cell membrane</keyword>
<keyword evidence="2" id="KW-0813">Transport</keyword>
<keyword evidence="4 7" id="KW-0812">Transmembrane</keyword>
<feature type="transmembrane region" description="Helical" evidence="8">
    <location>
        <begin position="62"/>
        <end position="82"/>
    </location>
</feature>
<evidence type="ECO:0000256" key="4">
    <source>
        <dbReference type="ARBA" id="ARBA00022692"/>
    </source>
</evidence>
<dbReference type="RefSeq" id="WP_076179854.1">
    <property type="nucleotide sequence ID" value="NZ_MKQP01000078.1"/>
</dbReference>
<evidence type="ECO:0000256" key="5">
    <source>
        <dbReference type="ARBA" id="ARBA00022989"/>
    </source>
</evidence>
<evidence type="ECO:0000256" key="7">
    <source>
        <dbReference type="RuleBase" id="RU003942"/>
    </source>
</evidence>
<feature type="transmembrane region" description="Helical" evidence="8">
    <location>
        <begin position="88"/>
        <end position="106"/>
    </location>
</feature>
<evidence type="ECO:0000256" key="6">
    <source>
        <dbReference type="ARBA" id="ARBA00023136"/>
    </source>
</evidence>
<comment type="subcellular location">
    <subcellularLocation>
        <location evidence="1 7">Cell membrane</location>
        <topology evidence="1 7">Multi-pass membrane protein</topology>
    </subcellularLocation>
</comment>
<dbReference type="EMBL" id="MKQP01000078">
    <property type="protein sequence ID" value="OMD21497.1"/>
    <property type="molecule type" value="Genomic_DNA"/>
</dbReference>
<accession>A0A1R0WU81</accession>
<dbReference type="FunFam" id="1.10.3730.20:FF:000001">
    <property type="entry name" value="Quaternary ammonium compound resistance transporter SugE"/>
    <property type="match status" value="1"/>
</dbReference>
<dbReference type="GO" id="GO:0005886">
    <property type="term" value="C:plasma membrane"/>
    <property type="evidence" value="ECO:0007669"/>
    <property type="project" value="UniProtKB-SubCell"/>
</dbReference>
<dbReference type="InterPro" id="IPR000390">
    <property type="entry name" value="Small_drug/metabolite_transptr"/>
</dbReference>
<organism evidence="9 10">
    <name type="scientific">Paenibacillus odorifer</name>
    <dbReference type="NCBI Taxonomy" id="189426"/>
    <lineage>
        <taxon>Bacteria</taxon>
        <taxon>Bacillati</taxon>
        <taxon>Bacillota</taxon>
        <taxon>Bacilli</taxon>
        <taxon>Bacillales</taxon>
        <taxon>Paenibacillaceae</taxon>
        <taxon>Paenibacillus</taxon>
    </lineage>
</organism>
<dbReference type="Pfam" id="PF00893">
    <property type="entry name" value="Multi_Drug_Res"/>
    <property type="match status" value="1"/>
</dbReference>
<evidence type="ECO:0000256" key="3">
    <source>
        <dbReference type="ARBA" id="ARBA00022475"/>
    </source>
</evidence>
<comment type="similarity">
    <text evidence="7">Belongs to the drug/metabolite transporter (DMT) superfamily. Small multidrug resistance (SMR) (TC 2.A.7.1) family.</text>
</comment>
<proteinExistence type="inferred from homology"/>
<protein>
    <submittedName>
        <fullName evidence="9">QacE family quaternary ammonium compound efflux SMR transporter</fullName>
    </submittedName>
</protein>
<gene>
    <name evidence="9" type="ORF">BJP51_07690</name>
</gene>
<comment type="caution">
    <text evidence="9">The sequence shown here is derived from an EMBL/GenBank/DDBJ whole genome shotgun (WGS) entry which is preliminary data.</text>
</comment>
<dbReference type="SUPFAM" id="SSF103481">
    <property type="entry name" value="Multidrug resistance efflux transporter EmrE"/>
    <property type="match status" value="1"/>
</dbReference>
<dbReference type="InterPro" id="IPR037185">
    <property type="entry name" value="EmrE-like"/>
</dbReference>
<feature type="transmembrane region" description="Helical" evidence="8">
    <location>
        <begin position="30"/>
        <end position="50"/>
    </location>
</feature>
<dbReference type="PANTHER" id="PTHR30561:SF1">
    <property type="entry name" value="MULTIDRUG TRANSPORTER EMRE"/>
    <property type="match status" value="1"/>
</dbReference>
<dbReference type="AlphaFoldDB" id="A0A1R0WU81"/>
<evidence type="ECO:0000256" key="2">
    <source>
        <dbReference type="ARBA" id="ARBA00022448"/>
    </source>
</evidence>
<dbReference type="Proteomes" id="UP000187465">
    <property type="component" value="Unassembled WGS sequence"/>
</dbReference>
<dbReference type="GO" id="GO:0022857">
    <property type="term" value="F:transmembrane transporter activity"/>
    <property type="evidence" value="ECO:0007669"/>
    <property type="project" value="InterPro"/>
</dbReference>
<dbReference type="InterPro" id="IPR045324">
    <property type="entry name" value="Small_multidrug_res"/>
</dbReference>
<evidence type="ECO:0000256" key="8">
    <source>
        <dbReference type="SAM" id="Phobius"/>
    </source>
</evidence>